<evidence type="ECO:0000256" key="4">
    <source>
        <dbReference type="ARBA" id="ARBA00022729"/>
    </source>
</evidence>
<protein>
    <submittedName>
        <fullName evidence="10">Ger(X)C family spore germination protein</fullName>
    </submittedName>
</protein>
<keyword evidence="5" id="KW-0472">Membrane</keyword>
<dbReference type="Proteomes" id="UP000563151">
    <property type="component" value="Unassembled WGS sequence"/>
</dbReference>
<evidence type="ECO:0000313" key="10">
    <source>
        <dbReference type="EMBL" id="MBC2400114.1"/>
    </source>
</evidence>
<evidence type="ECO:0000256" key="1">
    <source>
        <dbReference type="ARBA" id="ARBA00004635"/>
    </source>
</evidence>
<name>A0A923EDJ1_CLOTT</name>
<dbReference type="PANTHER" id="PTHR35789">
    <property type="entry name" value="SPORE GERMINATION PROTEIN B3"/>
    <property type="match status" value="1"/>
</dbReference>
<evidence type="ECO:0000313" key="11">
    <source>
        <dbReference type="Proteomes" id="UP000563151"/>
    </source>
</evidence>
<feature type="domain" description="Spore germination GerAC-like C-terminal" evidence="8">
    <location>
        <begin position="206"/>
        <end position="363"/>
    </location>
</feature>
<evidence type="ECO:0000256" key="6">
    <source>
        <dbReference type="ARBA" id="ARBA00023139"/>
    </source>
</evidence>
<dbReference type="Pfam" id="PF25198">
    <property type="entry name" value="Spore_GerAC_N"/>
    <property type="match status" value="1"/>
</dbReference>
<accession>A0A923EDJ1</accession>
<feature type="domain" description="Spore germination protein N-terminal" evidence="9">
    <location>
        <begin position="22"/>
        <end position="193"/>
    </location>
</feature>
<dbReference type="InterPro" id="IPR008844">
    <property type="entry name" value="Spore_GerAC-like"/>
</dbReference>
<evidence type="ECO:0000256" key="3">
    <source>
        <dbReference type="ARBA" id="ARBA00022544"/>
    </source>
</evidence>
<evidence type="ECO:0000259" key="9">
    <source>
        <dbReference type="Pfam" id="PF25198"/>
    </source>
</evidence>
<dbReference type="InterPro" id="IPR046953">
    <property type="entry name" value="Spore_GerAC-like_C"/>
</dbReference>
<dbReference type="NCBIfam" id="TIGR02887">
    <property type="entry name" value="spore_ger_x_C"/>
    <property type="match status" value="1"/>
</dbReference>
<evidence type="ECO:0000256" key="5">
    <source>
        <dbReference type="ARBA" id="ARBA00023136"/>
    </source>
</evidence>
<evidence type="ECO:0000259" key="8">
    <source>
        <dbReference type="Pfam" id="PF05504"/>
    </source>
</evidence>
<dbReference type="GO" id="GO:0016020">
    <property type="term" value="C:membrane"/>
    <property type="evidence" value="ECO:0007669"/>
    <property type="project" value="UniProtKB-SubCell"/>
</dbReference>
<keyword evidence="6" id="KW-0564">Palmitate</keyword>
<gene>
    <name evidence="10" type="ORF">HGG79_20510</name>
</gene>
<keyword evidence="11" id="KW-1185">Reference proteome</keyword>
<comment type="caution">
    <text evidence="10">The sequence shown here is derived from an EMBL/GenBank/DDBJ whole genome shotgun (WGS) entry which is preliminary data.</text>
</comment>
<evidence type="ECO:0000256" key="7">
    <source>
        <dbReference type="ARBA" id="ARBA00023288"/>
    </source>
</evidence>
<dbReference type="InterPro" id="IPR057336">
    <property type="entry name" value="GerAC_N"/>
</dbReference>
<keyword evidence="7" id="KW-0449">Lipoprotein</keyword>
<dbReference type="GO" id="GO:0009847">
    <property type="term" value="P:spore germination"/>
    <property type="evidence" value="ECO:0007669"/>
    <property type="project" value="InterPro"/>
</dbReference>
<dbReference type="PANTHER" id="PTHR35789:SF1">
    <property type="entry name" value="SPORE GERMINATION PROTEIN B3"/>
    <property type="match status" value="1"/>
</dbReference>
<comment type="subcellular location">
    <subcellularLocation>
        <location evidence="1">Membrane</location>
        <topology evidence="1">Lipid-anchor</topology>
    </subcellularLocation>
</comment>
<keyword evidence="4" id="KW-0732">Signal</keyword>
<reference evidence="10 11" key="1">
    <citation type="submission" date="2020-04" db="EMBL/GenBank/DDBJ databases">
        <title>Genomic insights into acetone-butanol-ethanol (ABE) fermentation by sequencing solventogenic clostridia strains.</title>
        <authorList>
            <person name="Brown S."/>
        </authorList>
    </citation>
    <scope>NUCLEOTIDE SEQUENCE [LARGE SCALE GENOMIC DNA]</scope>
    <source>
        <strain evidence="10 11">DJ011</strain>
    </source>
</reference>
<proteinExistence type="inferred from homology"/>
<dbReference type="InterPro" id="IPR038501">
    <property type="entry name" value="Spore_GerAC_C_sf"/>
</dbReference>
<keyword evidence="3" id="KW-0309">Germination</keyword>
<comment type="similarity">
    <text evidence="2">Belongs to the GerABKC lipoprotein family.</text>
</comment>
<organism evidence="10 11">
    <name type="scientific">Clostridium tetanomorphum</name>
    <dbReference type="NCBI Taxonomy" id="1553"/>
    <lineage>
        <taxon>Bacteria</taxon>
        <taxon>Bacillati</taxon>
        <taxon>Bacillota</taxon>
        <taxon>Clostridia</taxon>
        <taxon>Eubacteriales</taxon>
        <taxon>Clostridiaceae</taxon>
        <taxon>Clostridium</taxon>
    </lineage>
</organism>
<sequence length="370" mass="42542">MMKKIKLSLIICMCLIFNGCFNYKDINRVLFMTSIIVDIDEDNNPILYMETFKPYRSATAGSEKGERIIYKGNAKTVFETIRDVGLSSSYKLNATQNKAIIFTEKAAAYGIDNFIDLFDRDQEFLVRQYIAIYEGDVERLLKSKFKSEEYIGIFLTDLMDNIGTSSRAVELSINDYLNKREQPSRTCVLTVLKMNEDQINDLIGIDGGAVVKDDKMVDRLPKDKSQGYNFIIDKVKSGTLEVSNPEHDEKFVTLEIRNSKTKTKLSYDGNSVKLKKIIKVRTNFGETQDSINITDGEIYTIARRAERNIELSCKDVFNEYKQKNLDIFNVEKEFNIKYPHEKLNEVLKNTEIDVEVHVDIEGSSTKLNFK</sequence>
<dbReference type="Pfam" id="PF05504">
    <property type="entry name" value="Spore_GerAC"/>
    <property type="match status" value="1"/>
</dbReference>
<dbReference type="Gene3D" id="3.30.300.210">
    <property type="entry name" value="Nutrient germinant receptor protein C, domain 3"/>
    <property type="match status" value="1"/>
</dbReference>
<evidence type="ECO:0000256" key="2">
    <source>
        <dbReference type="ARBA" id="ARBA00007886"/>
    </source>
</evidence>
<dbReference type="EMBL" id="JAAZWO010000049">
    <property type="protein sequence ID" value="MBC2400114.1"/>
    <property type="molecule type" value="Genomic_DNA"/>
</dbReference>
<dbReference type="AlphaFoldDB" id="A0A923EDJ1"/>